<comment type="caution">
    <text evidence="2">The sequence shown here is derived from an EMBL/GenBank/DDBJ whole genome shotgun (WGS) entry which is preliminary data.</text>
</comment>
<evidence type="ECO:0000313" key="3">
    <source>
        <dbReference type="Proteomes" id="UP000789570"/>
    </source>
</evidence>
<dbReference type="Proteomes" id="UP000789570">
    <property type="component" value="Unassembled WGS sequence"/>
</dbReference>
<proteinExistence type="predicted"/>
<reference evidence="2" key="1">
    <citation type="submission" date="2021-06" db="EMBL/GenBank/DDBJ databases">
        <authorList>
            <person name="Kallberg Y."/>
            <person name="Tangrot J."/>
            <person name="Rosling A."/>
        </authorList>
    </citation>
    <scope>NUCLEOTIDE SEQUENCE</scope>
    <source>
        <strain evidence="2">UK204</strain>
    </source>
</reference>
<accession>A0A9N8YT66</accession>
<feature type="compositionally biased region" description="Polar residues" evidence="1">
    <location>
        <begin position="20"/>
        <end position="43"/>
    </location>
</feature>
<feature type="region of interest" description="Disordered" evidence="1">
    <location>
        <begin position="20"/>
        <end position="74"/>
    </location>
</feature>
<dbReference type="AlphaFoldDB" id="A0A9N8YT66"/>
<evidence type="ECO:0000313" key="2">
    <source>
        <dbReference type="EMBL" id="CAG8446108.1"/>
    </source>
</evidence>
<feature type="compositionally biased region" description="Low complexity" evidence="1">
    <location>
        <begin position="55"/>
        <end position="74"/>
    </location>
</feature>
<dbReference type="EMBL" id="CAJVPQ010000106">
    <property type="protein sequence ID" value="CAG8446108.1"/>
    <property type="molecule type" value="Genomic_DNA"/>
</dbReference>
<evidence type="ECO:0000256" key="1">
    <source>
        <dbReference type="SAM" id="MobiDB-lite"/>
    </source>
</evidence>
<sequence>MTIITTCSNTIPCIGRTFRSRSNQSANSTLRVGITRSASTNSTRRPRTFRSGSNSSVNSTLRTRTTRTGSTTRFTFPHLRPRTLQRPCDLRQKLQVAQ</sequence>
<organism evidence="2 3">
    <name type="scientific">Funneliformis caledonium</name>
    <dbReference type="NCBI Taxonomy" id="1117310"/>
    <lineage>
        <taxon>Eukaryota</taxon>
        <taxon>Fungi</taxon>
        <taxon>Fungi incertae sedis</taxon>
        <taxon>Mucoromycota</taxon>
        <taxon>Glomeromycotina</taxon>
        <taxon>Glomeromycetes</taxon>
        <taxon>Glomerales</taxon>
        <taxon>Glomeraceae</taxon>
        <taxon>Funneliformis</taxon>
    </lineage>
</organism>
<protein>
    <submittedName>
        <fullName evidence="2">9896_t:CDS:1</fullName>
    </submittedName>
</protein>
<gene>
    <name evidence="2" type="ORF">FCALED_LOCUS907</name>
</gene>
<name>A0A9N8YT66_9GLOM</name>
<keyword evidence="3" id="KW-1185">Reference proteome</keyword>